<dbReference type="AlphaFoldDB" id="A0A1Q3D795"/>
<dbReference type="SUPFAM" id="SSF56219">
    <property type="entry name" value="DNase I-like"/>
    <property type="match status" value="1"/>
</dbReference>
<proteinExistence type="predicted"/>
<name>A0A1Q3D795_CEPFO</name>
<dbReference type="PANTHER" id="PTHR33710">
    <property type="entry name" value="BNAC02G09200D PROTEIN"/>
    <property type="match status" value="1"/>
</dbReference>
<dbReference type="EMBL" id="BDDD01004819">
    <property type="protein sequence ID" value="GAV88386.1"/>
    <property type="molecule type" value="Genomic_DNA"/>
</dbReference>
<dbReference type="InParanoid" id="A0A1Q3D795"/>
<protein>
    <submittedName>
        <fullName evidence="1">Exo_endo_phos domain-containing protein</fullName>
    </submittedName>
</protein>
<dbReference type="Proteomes" id="UP000187406">
    <property type="component" value="Unassembled WGS sequence"/>
</dbReference>
<comment type="caution">
    <text evidence="1">The sequence shown here is derived from an EMBL/GenBank/DDBJ whole genome shotgun (WGS) entry which is preliminary data.</text>
</comment>
<dbReference type="InterPro" id="IPR036691">
    <property type="entry name" value="Endo/exonu/phosph_ase_sf"/>
</dbReference>
<evidence type="ECO:0000313" key="1">
    <source>
        <dbReference type="EMBL" id="GAV88386.1"/>
    </source>
</evidence>
<gene>
    <name evidence="1" type="ORF">CFOL_v3_31809</name>
</gene>
<dbReference type="PANTHER" id="PTHR33710:SF13">
    <property type="entry name" value="ENDONUCLEASE_EXONUCLEASE_PHOSPHATASE FAMILY PROTEIN"/>
    <property type="match status" value="1"/>
</dbReference>
<dbReference type="Gene3D" id="3.60.10.10">
    <property type="entry name" value="Endonuclease/exonuclease/phosphatase"/>
    <property type="match status" value="1"/>
</dbReference>
<evidence type="ECO:0000313" key="2">
    <source>
        <dbReference type="Proteomes" id="UP000187406"/>
    </source>
</evidence>
<sequence length="342" mass="39147">MNLSQHAVTLSRIPTIYAPLTLLTVCAQTQIVGSLFPNHRFLYHPRPEEWFPLALPKRPKVKANLACSPHPKRNSHIWLLWNNVIDVNIVDHSDQYITAKITHNSKSFFLSTVYASCDINRRKLLWHDLSIFYPGPLPWLIGGDFNTISKPSEKCGGRPYSNKSMDHFNSFIASSSLLEVSHLGDQYTWCNNNTGPTRIWLRLDKLLTNLAGSLAFPNLKVVHKPRILCDHCPIVAINHEPTRFPRNFKFLRQWTQDEDFSNVMTRSWALNTEGPPLVTLHKKLLRCKSAFSSLQKQKKRISTIKSWELPFKSSTLRSSSNQLSTRIPFVISTMPNSCSLLC</sequence>
<organism evidence="1 2">
    <name type="scientific">Cephalotus follicularis</name>
    <name type="common">Albany pitcher plant</name>
    <dbReference type="NCBI Taxonomy" id="3775"/>
    <lineage>
        <taxon>Eukaryota</taxon>
        <taxon>Viridiplantae</taxon>
        <taxon>Streptophyta</taxon>
        <taxon>Embryophyta</taxon>
        <taxon>Tracheophyta</taxon>
        <taxon>Spermatophyta</taxon>
        <taxon>Magnoliopsida</taxon>
        <taxon>eudicotyledons</taxon>
        <taxon>Gunneridae</taxon>
        <taxon>Pentapetalae</taxon>
        <taxon>rosids</taxon>
        <taxon>fabids</taxon>
        <taxon>Oxalidales</taxon>
        <taxon>Cephalotaceae</taxon>
        <taxon>Cephalotus</taxon>
    </lineage>
</organism>
<dbReference type="STRING" id="3775.A0A1Q3D795"/>
<accession>A0A1Q3D795</accession>
<reference evidence="2" key="1">
    <citation type="submission" date="2016-04" db="EMBL/GenBank/DDBJ databases">
        <title>Cephalotus genome sequencing.</title>
        <authorList>
            <person name="Fukushima K."/>
            <person name="Hasebe M."/>
            <person name="Fang X."/>
        </authorList>
    </citation>
    <scope>NUCLEOTIDE SEQUENCE [LARGE SCALE GENOMIC DNA]</scope>
    <source>
        <strain evidence="2">cv. St1</strain>
    </source>
</reference>
<keyword evidence="2" id="KW-1185">Reference proteome</keyword>
<dbReference type="OrthoDB" id="1932741at2759"/>